<comment type="caution">
    <text evidence="1">The sequence shown here is derived from an EMBL/GenBank/DDBJ whole genome shotgun (WGS) entry which is preliminary data.</text>
</comment>
<sequence>MTKADPSSWIEQAAKAVKGELDKVDLGEASGALHSADKAFSVWTQQAVVDTKSQIDKIDLGQVAEALDQSGKDILFWTEEAFKSIMTQTDKIDMSGANEITHKAASGLRQAVDNMGSEGFEGWLKQATKEVGLHTTLVDLQYVKFEELPEKTVKYIRENPGQTAFYVVNGVVLIAPVVVTGPLYAILYGAAVPAGGVFAHLTSAAMGGYGVTVVNGVVQAGAAVGMAVKKAVDFAGGAASAHEEL</sequence>
<dbReference type="STRING" id="329885.A0A4U0V6W3"/>
<evidence type="ECO:0000313" key="2">
    <source>
        <dbReference type="Proteomes" id="UP000310066"/>
    </source>
</evidence>
<evidence type="ECO:0000313" key="1">
    <source>
        <dbReference type="EMBL" id="TKA44112.1"/>
    </source>
</evidence>
<proteinExistence type="predicted"/>
<protein>
    <submittedName>
        <fullName evidence="1">Uncharacterized protein</fullName>
    </submittedName>
</protein>
<gene>
    <name evidence="1" type="ORF">B0A54_04878</name>
</gene>
<organism evidence="1 2">
    <name type="scientific">Friedmanniomyces endolithicus</name>
    <dbReference type="NCBI Taxonomy" id="329885"/>
    <lineage>
        <taxon>Eukaryota</taxon>
        <taxon>Fungi</taxon>
        <taxon>Dikarya</taxon>
        <taxon>Ascomycota</taxon>
        <taxon>Pezizomycotina</taxon>
        <taxon>Dothideomycetes</taxon>
        <taxon>Dothideomycetidae</taxon>
        <taxon>Mycosphaerellales</taxon>
        <taxon>Teratosphaeriaceae</taxon>
        <taxon>Friedmanniomyces</taxon>
    </lineage>
</organism>
<dbReference type="EMBL" id="NAJP01000016">
    <property type="protein sequence ID" value="TKA44112.1"/>
    <property type="molecule type" value="Genomic_DNA"/>
</dbReference>
<dbReference type="OrthoDB" id="440424at2759"/>
<dbReference type="Proteomes" id="UP000310066">
    <property type="component" value="Unassembled WGS sequence"/>
</dbReference>
<name>A0A4U0V6W3_9PEZI</name>
<dbReference type="AlphaFoldDB" id="A0A4U0V6W3"/>
<accession>A0A4U0V6W3</accession>
<reference evidence="1 2" key="1">
    <citation type="submission" date="2017-03" db="EMBL/GenBank/DDBJ databases">
        <title>Genomes of endolithic fungi from Antarctica.</title>
        <authorList>
            <person name="Coleine C."/>
            <person name="Masonjones S."/>
            <person name="Stajich J.E."/>
        </authorList>
    </citation>
    <scope>NUCLEOTIDE SEQUENCE [LARGE SCALE GENOMIC DNA]</scope>
    <source>
        <strain evidence="1 2">CCFEE 5311</strain>
    </source>
</reference>